<dbReference type="Proteomes" id="UP000306319">
    <property type="component" value="Unassembled WGS sequence"/>
</dbReference>
<evidence type="ECO:0000313" key="2">
    <source>
        <dbReference type="Proteomes" id="UP000306319"/>
    </source>
</evidence>
<comment type="caution">
    <text evidence="1">The sequence shown here is derived from an EMBL/GenBank/DDBJ whole genome shotgun (WGS) entry which is preliminary data.</text>
</comment>
<protein>
    <submittedName>
        <fullName evidence="1">Uncharacterized protein</fullName>
    </submittedName>
</protein>
<evidence type="ECO:0000313" key="1">
    <source>
        <dbReference type="EMBL" id="TGY76156.1"/>
    </source>
</evidence>
<keyword evidence="2" id="KW-1185">Reference proteome</keyword>
<reference evidence="1" key="1">
    <citation type="submission" date="2019-04" db="EMBL/GenBank/DDBJ databases">
        <title>Microbes associate with the intestines of laboratory mice.</title>
        <authorList>
            <person name="Navarre W."/>
            <person name="Wong E."/>
            <person name="Huang K."/>
            <person name="Tropini C."/>
            <person name="Ng K."/>
            <person name="Yu B."/>
        </authorList>
    </citation>
    <scope>NUCLEOTIDE SEQUENCE</scope>
    <source>
        <strain evidence="1">NM04_E33</strain>
    </source>
</reference>
<name>A0AC61RCV7_9BACT</name>
<sequence>MTKKILSIALAIAAFSASGMYAQQDRGVNSRGDSDRSEMSDKMYRPQKFTDFAFEGILLDINQQAKMDSLNAIYQPNGKIGEKCNLQDKKLDKQDKNLNKKDCCKDKDSLKQSGKQCAGKQDRMENRRKYVEGVKEILTPDQYTLFLENIVLMPMKDKPAKHHHVAHERRK</sequence>
<accession>A0AC61RCV7</accession>
<proteinExistence type="predicted"/>
<gene>
    <name evidence="1" type="ORF">E5331_18765</name>
</gene>
<dbReference type="EMBL" id="SRYB01000044">
    <property type="protein sequence ID" value="TGY76156.1"/>
    <property type="molecule type" value="Genomic_DNA"/>
</dbReference>
<organism evidence="1 2">
    <name type="scientific">Lepagella muris</name>
    <dbReference type="NCBI Taxonomy" id="3032870"/>
    <lineage>
        <taxon>Bacteria</taxon>
        <taxon>Pseudomonadati</taxon>
        <taxon>Bacteroidota</taxon>
        <taxon>Bacteroidia</taxon>
        <taxon>Bacteroidales</taxon>
        <taxon>Muribaculaceae</taxon>
        <taxon>Lepagella</taxon>
    </lineage>
</organism>